<evidence type="ECO:0000313" key="2">
    <source>
        <dbReference type="Proteomes" id="UP000229681"/>
    </source>
</evidence>
<protein>
    <recommendedName>
        <fullName evidence="3">HEAT repeat domain-containing protein</fullName>
    </recommendedName>
</protein>
<evidence type="ECO:0000313" key="1">
    <source>
        <dbReference type="EMBL" id="PJF35280.1"/>
    </source>
</evidence>
<gene>
    <name evidence="1" type="ORF">CUN49_11355</name>
</gene>
<dbReference type="Proteomes" id="UP000229681">
    <property type="component" value="Unassembled WGS sequence"/>
</dbReference>
<reference evidence="1 2" key="1">
    <citation type="submission" date="2017-11" db="EMBL/GenBank/DDBJ databases">
        <title>Evolution of Phototrophy in the Chloroflexi Phylum Driven by Horizontal Gene Transfer.</title>
        <authorList>
            <person name="Ward L.M."/>
            <person name="Hemp J."/>
            <person name="Shih P.M."/>
            <person name="Mcglynn S.E."/>
            <person name="Fischer W."/>
        </authorList>
    </citation>
    <scope>NUCLEOTIDE SEQUENCE [LARGE SCALE GENOMIC DNA]</scope>
    <source>
        <strain evidence="1">JP3_13</strain>
    </source>
</reference>
<proteinExistence type="predicted"/>
<accession>A0A2M8PCN3</accession>
<dbReference type="AlphaFoldDB" id="A0A2M8PCN3"/>
<organism evidence="1 2">
    <name type="scientific">Candidatus Thermofonsia Clade 1 bacterium</name>
    <dbReference type="NCBI Taxonomy" id="2364210"/>
    <lineage>
        <taxon>Bacteria</taxon>
        <taxon>Bacillati</taxon>
        <taxon>Chloroflexota</taxon>
        <taxon>Candidatus Thermofontia</taxon>
        <taxon>Candidatus Thermofonsia Clade 1</taxon>
    </lineage>
</organism>
<sequence length="286" mass="31570">MSQAALVPRVISALIRAELAGVNAHTLAVAWQRAESAGVNFESLSERGLALVLLQYCGYPTSPQELSVFLRVAQPLTPNALVSALISDDQAVNYARWLPAFLEDMDLPLQRNSRLMLRWLVAERAAAIAAQQPALERLRRLADDPSTSPKISALLVYALGKCGTLDEDYDRVIHHAEIVITQDRGNLDLVAEALYAMYPPALINALQYFLDQTEGRPSRQQLDTGLLLLQKVAEIEDRAFWQAYHAPLSALVDQLSALGERHAAITRLLDQVEKQLAYAAYDADEG</sequence>
<evidence type="ECO:0008006" key="3">
    <source>
        <dbReference type="Google" id="ProtNLM"/>
    </source>
</evidence>
<dbReference type="EMBL" id="PGTM01000179">
    <property type="protein sequence ID" value="PJF35280.1"/>
    <property type="molecule type" value="Genomic_DNA"/>
</dbReference>
<name>A0A2M8PCN3_9CHLR</name>
<comment type="caution">
    <text evidence="1">The sequence shown here is derived from an EMBL/GenBank/DDBJ whole genome shotgun (WGS) entry which is preliminary data.</text>
</comment>